<dbReference type="InterPro" id="IPR040236">
    <property type="entry name" value="TMEM198"/>
</dbReference>
<evidence type="ECO:0000313" key="9">
    <source>
        <dbReference type="EMBL" id="KAJ0391149.1"/>
    </source>
</evidence>
<evidence type="ECO:0000256" key="1">
    <source>
        <dbReference type="ARBA" id="ARBA00004141"/>
    </source>
</evidence>
<keyword evidence="5 7" id="KW-0472">Membrane</keyword>
<dbReference type="AlphaFoldDB" id="A0AAD5LSJ6"/>
<dbReference type="Pfam" id="PF13886">
    <property type="entry name" value="TM7S3_TM198"/>
    <property type="match status" value="1"/>
</dbReference>
<evidence type="ECO:0000259" key="8">
    <source>
        <dbReference type="Pfam" id="PF13886"/>
    </source>
</evidence>
<feature type="transmembrane region" description="Helical" evidence="7">
    <location>
        <begin position="250"/>
        <end position="269"/>
    </location>
</feature>
<feature type="domain" description="TM7S3/TM198-like" evidence="8">
    <location>
        <begin position="72"/>
        <end position="269"/>
    </location>
</feature>
<comment type="subcellular location">
    <subcellularLocation>
        <location evidence="1">Membrane</location>
        <topology evidence="1">Multi-pass membrane protein</topology>
    </subcellularLocation>
</comment>
<keyword evidence="4 7" id="KW-1133">Transmembrane helix</keyword>
<comment type="caution">
    <text evidence="9">The sequence shown here is derived from an EMBL/GenBank/DDBJ whole genome shotgun (WGS) entry which is preliminary data.</text>
</comment>
<sequence length="288" mass="30691">MASSTTSKKIQASALLMLARYPPTMFDATHTSTTKASDACAAHSHAQSPQQTATSLFKSADKITLGPSILAVVAIATGALLCVAGYRLIRCAVFVCGFIVGGLAVASAIEFVFQSRLWVQTASWVGFIAGGLVVGALAMWLYLASICAVGAAGGVVLALLIHTSVAYKVSPENPNYVFAALAVLLGVLGAVVALKLERPMLITATSLVGAVLTVSGVGYFAREFPNAADLKRYRSRGATGDWVFSIPQAWWAYLLGIVVLFAFGMMMQFRKTARNYDRNERRHHYSKS</sequence>
<feature type="transmembrane region" description="Helical" evidence="7">
    <location>
        <begin position="65"/>
        <end position="84"/>
    </location>
</feature>
<evidence type="ECO:0000256" key="2">
    <source>
        <dbReference type="ARBA" id="ARBA00006244"/>
    </source>
</evidence>
<proteinExistence type="inferred from homology"/>
<evidence type="ECO:0000256" key="5">
    <source>
        <dbReference type="ARBA" id="ARBA00023136"/>
    </source>
</evidence>
<feature type="transmembrane region" description="Helical" evidence="7">
    <location>
        <begin position="121"/>
        <end position="142"/>
    </location>
</feature>
<evidence type="ECO:0000256" key="7">
    <source>
        <dbReference type="SAM" id="Phobius"/>
    </source>
</evidence>
<organism evidence="9 10">
    <name type="scientific">Pythium insidiosum</name>
    <name type="common">Pythiosis disease agent</name>
    <dbReference type="NCBI Taxonomy" id="114742"/>
    <lineage>
        <taxon>Eukaryota</taxon>
        <taxon>Sar</taxon>
        <taxon>Stramenopiles</taxon>
        <taxon>Oomycota</taxon>
        <taxon>Peronosporomycetes</taxon>
        <taxon>Pythiales</taxon>
        <taxon>Pythiaceae</taxon>
        <taxon>Pythium</taxon>
    </lineage>
</organism>
<dbReference type="GO" id="GO:0005886">
    <property type="term" value="C:plasma membrane"/>
    <property type="evidence" value="ECO:0007669"/>
    <property type="project" value="TreeGrafter"/>
</dbReference>
<comment type="similarity">
    <text evidence="2">Belongs to the TMEM198 family.</text>
</comment>
<gene>
    <name evidence="9" type="ORF">P43SY_010848</name>
</gene>
<evidence type="ECO:0000313" key="10">
    <source>
        <dbReference type="Proteomes" id="UP001209570"/>
    </source>
</evidence>
<reference evidence="9" key="1">
    <citation type="submission" date="2021-12" db="EMBL/GenBank/DDBJ databases">
        <title>Prjna785345.</title>
        <authorList>
            <person name="Rujirawat T."/>
            <person name="Krajaejun T."/>
        </authorList>
    </citation>
    <scope>NUCLEOTIDE SEQUENCE</scope>
    <source>
        <strain evidence="9">Pi057C3</strain>
    </source>
</reference>
<name>A0AAD5LSJ6_PYTIN</name>
<dbReference type="PANTHER" id="PTHR31247">
    <property type="entry name" value="TRANSMEMBRANE PROTEIN 198 FAMILY MEMBER"/>
    <property type="match status" value="1"/>
</dbReference>
<dbReference type="EMBL" id="JAKCXM010001274">
    <property type="protein sequence ID" value="KAJ0391149.1"/>
    <property type="molecule type" value="Genomic_DNA"/>
</dbReference>
<dbReference type="InterPro" id="IPR025256">
    <property type="entry name" value="TM7S3/TM198-like_dom"/>
</dbReference>
<protein>
    <recommendedName>
        <fullName evidence="6">Transmembrane protein 198</fullName>
    </recommendedName>
</protein>
<keyword evidence="10" id="KW-1185">Reference proteome</keyword>
<dbReference type="PANTHER" id="PTHR31247:SF5">
    <property type="entry name" value="DUF4203 DOMAIN-CONTAINING PROTEIN"/>
    <property type="match status" value="1"/>
</dbReference>
<feature type="transmembrane region" description="Helical" evidence="7">
    <location>
        <begin position="149"/>
        <end position="170"/>
    </location>
</feature>
<keyword evidence="3 7" id="KW-0812">Transmembrane</keyword>
<accession>A0AAD5LSJ6</accession>
<feature type="transmembrane region" description="Helical" evidence="7">
    <location>
        <begin position="91"/>
        <end position="109"/>
    </location>
</feature>
<evidence type="ECO:0000256" key="6">
    <source>
        <dbReference type="ARBA" id="ARBA00049737"/>
    </source>
</evidence>
<evidence type="ECO:0000256" key="3">
    <source>
        <dbReference type="ARBA" id="ARBA00022692"/>
    </source>
</evidence>
<evidence type="ECO:0000256" key="4">
    <source>
        <dbReference type="ARBA" id="ARBA00022989"/>
    </source>
</evidence>
<feature type="transmembrane region" description="Helical" evidence="7">
    <location>
        <begin position="201"/>
        <end position="221"/>
    </location>
</feature>
<dbReference type="Proteomes" id="UP001209570">
    <property type="component" value="Unassembled WGS sequence"/>
</dbReference>
<feature type="transmembrane region" description="Helical" evidence="7">
    <location>
        <begin position="176"/>
        <end position="194"/>
    </location>
</feature>